<proteinExistence type="predicted"/>
<reference evidence="2" key="1">
    <citation type="journal article" date="2015" name="Nature">
        <title>Complex archaea that bridge the gap between prokaryotes and eukaryotes.</title>
        <authorList>
            <person name="Spang A."/>
            <person name="Saw J.H."/>
            <person name="Jorgensen S.L."/>
            <person name="Zaremba-Niedzwiedzka K."/>
            <person name="Martijn J."/>
            <person name="Lind A.E."/>
            <person name="van Eijk R."/>
            <person name="Schleper C."/>
            <person name="Guy L."/>
            <person name="Ettema T.J."/>
        </authorList>
    </citation>
    <scope>NUCLEOTIDE SEQUENCE</scope>
</reference>
<accession>A0A0F9DBN5</accession>
<feature type="transmembrane region" description="Helical" evidence="1">
    <location>
        <begin position="12"/>
        <end position="36"/>
    </location>
</feature>
<sequence>MNTGYEMLRNAFVMVGSFLIAIIVIILIVVGLFWFLKSQFTAEKTVELLFN</sequence>
<comment type="caution">
    <text evidence="2">The sequence shown here is derived from an EMBL/GenBank/DDBJ whole genome shotgun (WGS) entry which is preliminary data.</text>
</comment>
<keyword evidence="1" id="KW-1133">Transmembrane helix</keyword>
<keyword evidence="1" id="KW-0812">Transmembrane</keyword>
<organism evidence="2">
    <name type="scientific">marine sediment metagenome</name>
    <dbReference type="NCBI Taxonomy" id="412755"/>
    <lineage>
        <taxon>unclassified sequences</taxon>
        <taxon>metagenomes</taxon>
        <taxon>ecological metagenomes</taxon>
    </lineage>
</organism>
<evidence type="ECO:0000256" key="1">
    <source>
        <dbReference type="SAM" id="Phobius"/>
    </source>
</evidence>
<dbReference type="AlphaFoldDB" id="A0A0F9DBN5"/>
<evidence type="ECO:0000313" key="2">
    <source>
        <dbReference type="EMBL" id="KKL15161.1"/>
    </source>
</evidence>
<gene>
    <name evidence="2" type="ORF">LCGC14_2508350</name>
</gene>
<dbReference type="EMBL" id="LAZR01040169">
    <property type="protein sequence ID" value="KKL15161.1"/>
    <property type="molecule type" value="Genomic_DNA"/>
</dbReference>
<protein>
    <submittedName>
        <fullName evidence="2">Uncharacterized protein</fullName>
    </submittedName>
</protein>
<name>A0A0F9DBN5_9ZZZZ</name>
<keyword evidence="1" id="KW-0472">Membrane</keyword>